<dbReference type="InterPro" id="IPR055411">
    <property type="entry name" value="LRR_FXL15/At3g58940/PEG3-like"/>
</dbReference>
<sequence>MFVMDTARFSFYILCFIVRFLYYGMLGVPLHSLQQLTNKSLQVENKINLALTMDGDQSQNKRTDFKLNPDFLSSLPSEILANILVKLPIKEAVRTSILSSKWKYSWTLIPDLVFKWDIAESELIRIIDKVLLVHQGPILKFVLNSCQNVHLVAIHRWLLVLSKFGLKHLRFSNSGFYCLVPSSLFSCHKLEHLDISCGVINAPQCFQGFKFLRYLDLCGYKLLGITIEKIVSGCPLLESLTLSDFVEHGCLVIRAPNLVQLHLEGTFTNLLLETPKLISLCIFLFELPHHGLDFGPTDDGCKSKFLCTISALPRIEELKIGALFCEYLASGSIPKKLPVTFHHLKKILVYLDGTSKEVDAVDAALCIFRNAPNLKKLCLTVPSQVILEEQRITSFPFLEQLEVVKVLGFENVVSMLGFAKFILSTAPQLRKLVIHKDNINELDDGMGFLMKLASLTRLSSKAAIVFSSSSRLY</sequence>
<keyword evidence="4" id="KW-1185">Reference proteome</keyword>
<dbReference type="InterPro" id="IPR006566">
    <property type="entry name" value="FBD"/>
</dbReference>
<keyword evidence="1" id="KW-0472">Membrane</keyword>
<dbReference type="SUPFAM" id="SSF52047">
    <property type="entry name" value="RNI-like"/>
    <property type="match status" value="1"/>
</dbReference>
<evidence type="ECO:0000313" key="4">
    <source>
        <dbReference type="Proteomes" id="UP001140206"/>
    </source>
</evidence>
<gene>
    <name evidence="3" type="ORF">LUZ62_071226</name>
</gene>
<dbReference type="Pfam" id="PF00646">
    <property type="entry name" value="F-box"/>
    <property type="match status" value="1"/>
</dbReference>
<evidence type="ECO:0000313" key="3">
    <source>
        <dbReference type="EMBL" id="KAJ4760851.1"/>
    </source>
</evidence>
<dbReference type="EMBL" id="JAMFTS010000004">
    <property type="protein sequence ID" value="KAJ4760851.1"/>
    <property type="molecule type" value="Genomic_DNA"/>
</dbReference>
<organism evidence="3 4">
    <name type="scientific">Rhynchospora pubera</name>
    <dbReference type="NCBI Taxonomy" id="906938"/>
    <lineage>
        <taxon>Eukaryota</taxon>
        <taxon>Viridiplantae</taxon>
        <taxon>Streptophyta</taxon>
        <taxon>Embryophyta</taxon>
        <taxon>Tracheophyta</taxon>
        <taxon>Spermatophyta</taxon>
        <taxon>Magnoliopsida</taxon>
        <taxon>Liliopsida</taxon>
        <taxon>Poales</taxon>
        <taxon>Cyperaceae</taxon>
        <taxon>Cyperoideae</taxon>
        <taxon>Rhynchosporeae</taxon>
        <taxon>Rhynchospora</taxon>
    </lineage>
</organism>
<accession>A0AAV8D039</accession>
<evidence type="ECO:0000259" key="2">
    <source>
        <dbReference type="PROSITE" id="PS50181"/>
    </source>
</evidence>
<feature type="domain" description="F-box" evidence="2">
    <location>
        <begin position="69"/>
        <end position="119"/>
    </location>
</feature>
<protein>
    <submittedName>
        <fullName evidence="3">F-box family protein</fullName>
    </submittedName>
</protein>
<feature type="transmembrane region" description="Helical" evidence="1">
    <location>
        <begin position="9"/>
        <end position="30"/>
    </location>
</feature>
<dbReference type="PANTHER" id="PTHR31639:SF285">
    <property type="entry name" value="OS01G0730200 PROTEIN"/>
    <property type="match status" value="1"/>
</dbReference>
<reference evidence="3" key="1">
    <citation type="submission" date="2022-08" db="EMBL/GenBank/DDBJ databases">
        <authorList>
            <person name="Marques A."/>
        </authorList>
    </citation>
    <scope>NUCLEOTIDE SEQUENCE</scope>
    <source>
        <strain evidence="3">RhyPub2mFocal</strain>
        <tissue evidence="3">Leaves</tissue>
    </source>
</reference>
<dbReference type="PROSITE" id="PS50181">
    <property type="entry name" value="FBOX"/>
    <property type="match status" value="1"/>
</dbReference>
<dbReference type="SUPFAM" id="SSF81383">
    <property type="entry name" value="F-box domain"/>
    <property type="match status" value="1"/>
</dbReference>
<dbReference type="Pfam" id="PF24758">
    <property type="entry name" value="LRR_At5g56370"/>
    <property type="match status" value="1"/>
</dbReference>
<dbReference type="InterPro" id="IPR032675">
    <property type="entry name" value="LRR_dom_sf"/>
</dbReference>
<dbReference type="Proteomes" id="UP001140206">
    <property type="component" value="Chromosome 4"/>
</dbReference>
<dbReference type="Gene3D" id="3.80.10.10">
    <property type="entry name" value="Ribonuclease Inhibitor"/>
    <property type="match status" value="1"/>
</dbReference>
<dbReference type="InterPro" id="IPR036047">
    <property type="entry name" value="F-box-like_dom_sf"/>
</dbReference>
<evidence type="ECO:0000256" key="1">
    <source>
        <dbReference type="SAM" id="Phobius"/>
    </source>
</evidence>
<dbReference type="PANTHER" id="PTHR31639">
    <property type="entry name" value="F-BOX PROTEIN-LIKE"/>
    <property type="match status" value="1"/>
</dbReference>
<comment type="caution">
    <text evidence="3">The sequence shown here is derived from an EMBL/GenBank/DDBJ whole genome shotgun (WGS) entry which is preliminary data.</text>
</comment>
<dbReference type="AlphaFoldDB" id="A0AAV8D039"/>
<keyword evidence="1" id="KW-0812">Transmembrane</keyword>
<proteinExistence type="predicted"/>
<dbReference type="InterPro" id="IPR001810">
    <property type="entry name" value="F-box_dom"/>
</dbReference>
<name>A0AAV8D039_9POAL</name>
<dbReference type="SMART" id="SM00579">
    <property type="entry name" value="FBD"/>
    <property type="match status" value="1"/>
</dbReference>
<keyword evidence="1" id="KW-1133">Transmembrane helix</keyword>